<dbReference type="AlphaFoldDB" id="G0LJL8"/>
<name>G0LJL8_HALWC</name>
<dbReference type="CDD" id="cd00293">
    <property type="entry name" value="USP-like"/>
    <property type="match status" value="1"/>
</dbReference>
<evidence type="ECO:0000256" key="1">
    <source>
        <dbReference type="ARBA" id="ARBA00008791"/>
    </source>
</evidence>
<evidence type="ECO:0000313" key="3">
    <source>
        <dbReference type="EMBL" id="CCC40952.1"/>
    </source>
</evidence>
<protein>
    <submittedName>
        <fullName evidence="3">UspA domain protein</fullName>
    </submittedName>
</protein>
<feature type="domain" description="UspA" evidence="2">
    <location>
        <begin position="1"/>
        <end position="137"/>
    </location>
</feature>
<dbReference type="PANTHER" id="PTHR46268:SF6">
    <property type="entry name" value="UNIVERSAL STRESS PROTEIN UP12"/>
    <property type="match status" value="1"/>
</dbReference>
<dbReference type="EMBL" id="FR746099">
    <property type="protein sequence ID" value="CCC40952.1"/>
    <property type="molecule type" value="Genomic_DNA"/>
</dbReference>
<dbReference type="Proteomes" id="UP000007954">
    <property type="component" value="Chromosome"/>
</dbReference>
<dbReference type="InterPro" id="IPR006015">
    <property type="entry name" value="Universal_stress_UspA"/>
</dbReference>
<reference evidence="3 4" key="1">
    <citation type="journal article" date="2011" name="PLoS ONE">
        <title>Haloquadratum walsbyi: limited diversity in a global pond.</title>
        <authorList>
            <person name="Dyall-Smith M."/>
            <person name="Pfeiffer F."/>
            <person name="Klee K."/>
            <person name="Palm P."/>
            <person name="Gross K."/>
            <person name="Schuster S.C."/>
            <person name="Rampp M."/>
            <person name="Oesterhelt D."/>
        </authorList>
    </citation>
    <scope>NUCLEOTIDE SEQUENCE [LARGE SCALE GENOMIC DNA]</scope>
    <source>
        <strain evidence="4">DSM 16854 / JCM 12705 / C23</strain>
    </source>
</reference>
<accession>G0LJL8</accession>
<dbReference type="HOGENOM" id="CLU_049301_11_0_2"/>
<evidence type="ECO:0000259" key="2">
    <source>
        <dbReference type="Pfam" id="PF00582"/>
    </source>
</evidence>
<dbReference type="OrthoDB" id="105697at2157"/>
<dbReference type="InterPro" id="IPR014729">
    <property type="entry name" value="Rossmann-like_a/b/a_fold"/>
</dbReference>
<dbReference type="RefSeq" id="WP_014556447.1">
    <property type="nucleotide sequence ID" value="NC_017459.1"/>
</dbReference>
<dbReference type="KEGG" id="hwc:Hqrw_3168"/>
<dbReference type="Pfam" id="PF00582">
    <property type="entry name" value="Usp"/>
    <property type="match status" value="1"/>
</dbReference>
<dbReference type="Gene3D" id="3.40.50.620">
    <property type="entry name" value="HUPs"/>
    <property type="match status" value="1"/>
</dbReference>
<dbReference type="GeneID" id="12447965"/>
<proteinExistence type="inferred from homology"/>
<organism evidence="3 4">
    <name type="scientific">Haloquadratum walsbyi (strain DSM 16854 / JCM 12705 / C23)</name>
    <dbReference type="NCBI Taxonomy" id="768065"/>
    <lineage>
        <taxon>Archaea</taxon>
        <taxon>Methanobacteriati</taxon>
        <taxon>Methanobacteriota</taxon>
        <taxon>Stenosarchaea group</taxon>
        <taxon>Halobacteria</taxon>
        <taxon>Halobacteriales</taxon>
        <taxon>Haloferacaceae</taxon>
        <taxon>Haloquadratum</taxon>
    </lineage>
</organism>
<dbReference type="PANTHER" id="PTHR46268">
    <property type="entry name" value="STRESS RESPONSE PROTEIN NHAX"/>
    <property type="match status" value="1"/>
</dbReference>
<gene>
    <name evidence="3" type="ordered locus">Hqrw_3168</name>
</gene>
<dbReference type="SUPFAM" id="SSF52402">
    <property type="entry name" value="Adenine nucleotide alpha hydrolases-like"/>
    <property type="match status" value="1"/>
</dbReference>
<comment type="similarity">
    <text evidence="1">Belongs to the universal stress protein A family.</text>
</comment>
<dbReference type="PRINTS" id="PR01438">
    <property type="entry name" value="UNVRSLSTRESS"/>
</dbReference>
<sequence>MFNRILLPTDGTDAMQTVIDHAIDIASRRDAVIHILYVVDDRAFLTLQDGMKADVIAELEAEGETALEATARLFDNSDIKTTTALRKGDPADEIISYATETDVDLITMGTRRADYTENLVGSVSQSIVARADIPVLTTNLTRDDDI</sequence>
<dbReference type="InterPro" id="IPR006016">
    <property type="entry name" value="UspA"/>
</dbReference>
<evidence type="ECO:0000313" key="4">
    <source>
        <dbReference type="Proteomes" id="UP000007954"/>
    </source>
</evidence>